<evidence type="ECO:0000313" key="2">
    <source>
        <dbReference type="EMBL" id="OHA49343.1"/>
    </source>
</evidence>
<dbReference type="Proteomes" id="UP000178690">
    <property type="component" value="Unassembled WGS sequence"/>
</dbReference>
<dbReference type="Pfam" id="PF26593">
    <property type="entry name" value="TraC-like"/>
    <property type="match status" value="1"/>
</dbReference>
<organism evidence="2 3">
    <name type="scientific">Terrybacteria sp. (strain RIFCSPHIGHO2_01_FULL_58_15)</name>
    <dbReference type="NCBI Taxonomy" id="1802363"/>
    <lineage>
        <taxon>Bacteria</taxon>
        <taxon>Candidatus Terryibacteriota</taxon>
    </lineage>
</organism>
<protein>
    <recommendedName>
        <fullName evidence="1">TraC-like domain-containing protein</fullName>
    </recommendedName>
</protein>
<evidence type="ECO:0000313" key="3">
    <source>
        <dbReference type="Proteomes" id="UP000178690"/>
    </source>
</evidence>
<dbReference type="AlphaFoldDB" id="A0A1G2PM45"/>
<gene>
    <name evidence="2" type="ORF">A2682_01515</name>
</gene>
<evidence type="ECO:0000259" key="1">
    <source>
        <dbReference type="Pfam" id="PF26593"/>
    </source>
</evidence>
<proteinExistence type="predicted"/>
<dbReference type="InterPro" id="IPR058596">
    <property type="entry name" value="TraC-like_dom"/>
</dbReference>
<feature type="non-terminal residue" evidence="2">
    <location>
        <position position="213"/>
    </location>
</feature>
<reference evidence="2 3" key="1">
    <citation type="journal article" date="2016" name="Nat. Commun.">
        <title>Thousands of microbial genomes shed light on interconnected biogeochemical processes in an aquifer system.</title>
        <authorList>
            <person name="Anantharaman K."/>
            <person name="Brown C.T."/>
            <person name="Hug L.A."/>
            <person name="Sharon I."/>
            <person name="Castelle C.J."/>
            <person name="Probst A.J."/>
            <person name="Thomas B.C."/>
            <person name="Singh A."/>
            <person name="Wilkins M.J."/>
            <person name="Karaoz U."/>
            <person name="Brodie E.L."/>
            <person name="Williams K.H."/>
            <person name="Hubbard S.S."/>
            <person name="Banfield J.F."/>
        </authorList>
    </citation>
    <scope>NUCLEOTIDE SEQUENCE [LARGE SCALE GENOMIC DNA]</scope>
    <source>
        <strain evidence="3">RIFCSPHIGHO2_01_FULL_58_15</strain>
    </source>
</reference>
<comment type="caution">
    <text evidence="2">The sequence shown here is derived from an EMBL/GenBank/DDBJ whole genome shotgun (WGS) entry which is preliminary data.</text>
</comment>
<feature type="domain" description="TraC-like" evidence="1">
    <location>
        <begin position="17"/>
        <end position="197"/>
    </location>
</feature>
<accession>A0A1G2PM45</accession>
<sequence>MPSTQDFLQFDHIRDGVVILRGGDLRAILMVSAINFGLKSQEEQDAITYAFQNFLNSLDFDLQILIHSRKMNVDPYLKDLSARAERQDNDLLRTQTEEYIEFIRSFVSEANIMTKQFYIIVSFSGLKARQETGGVLSAASSLFGGSRRREVDIPQFAAGRAQLLQRVEFVAQNLHQVGLRATMLATEEILELLWRLYNPEAQESGSMPEIPVE</sequence>
<name>A0A1G2PM45_TERXR</name>
<dbReference type="EMBL" id="MHST01000011">
    <property type="protein sequence ID" value="OHA49343.1"/>
    <property type="molecule type" value="Genomic_DNA"/>
</dbReference>
<dbReference type="STRING" id="1802363.A2682_01515"/>